<sequence length="221" mass="23315">MDHPEDLDLVHSVLQADFIAEGWLDAPDPLLVAVKPAQSPKPLDSQHAAKPLDSQHAAKPLDSQHAAKPLDSQHAAKPLDSQHAAKPLDSQHAAKPTEPQPAATRSTEPQSHVPEFPEGSKDRLPLTSAPEPTDFLPDMTDYVAPDTPKPDFEAPDPLPGVLAPDSTTDFGPLAPDSMTDSLPDALPGTPLPDSGPDTPLLDYVPGTTNQVREGPGDGLPP</sequence>
<proteinExistence type="predicted"/>
<accession>A0AAV9S1K7</accession>
<feature type="region of interest" description="Disordered" evidence="1">
    <location>
        <begin position="35"/>
        <end position="221"/>
    </location>
</feature>
<comment type="caution">
    <text evidence="2">The sequence shown here is derived from an EMBL/GenBank/DDBJ whole genome shotgun (WGS) entry which is preliminary data.</text>
</comment>
<protein>
    <submittedName>
        <fullName evidence="2">Uncharacterized protein</fullName>
    </submittedName>
</protein>
<reference evidence="2 3" key="1">
    <citation type="submission" date="2021-06" db="EMBL/GenBank/DDBJ databases">
        <authorList>
            <person name="Palmer J.M."/>
        </authorList>
    </citation>
    <scope>NUCLEOTIDE SEQUENCE [LARGE SCALE GENOMIC DNA]</scope>
    <source>
        <strain evidence="2 3">MEX-2019</strain>
        <tissue evidence="2">Muscle</tissue>
    </source>
</reference>
<name>A0AAV9S1K7_9TELE</name>
<keyword evidence="3" id="KW-1185">Reference proteome</keyword>
<dbReference type="AlphaFoldDB" id="A0AAV9S1K7"/>
<evidence type="ECO:0000313" key="3">
    <source>
        <dbReference type="Proteomes" id="UP001311232"/>
    </source>
</evidence>
<organism evidence="2 3">
    <name type="scientific">Crenichthys baileyi</name>
    <name type="common">White River springfish</name>
    <dbReference type="NCBI Taxonomy" id="28760"/>
    <lineage>
        <taxon>Eukaryota</taxon>
        <taxon>Metazoa</taxon>
        <taxon>Chordata</taxon>
        <taxon>Craniata</taxon>
        <taxon>Vertebrata</taxon>
        <taxon>Euteleostomi</taxon>
        <taxon>Actinopterygii</taxon>
        <taxon>Neopterygii</taxon>
        <taxon>Teleostei</taxon>
        <taxon>Neoteleostei</taxon>
        <taxon>Acanthomorphata</taxon>
        <taxon>Ovalentaria</taxon>
        <taxon>Atherinomorphae</taxon>
        <taxon>Cyprinodontiformes</taxon>
        <taxon>Goodeidae</taxon>
        <taxon>Crenichthys</taxon>
    </lineage>
</organism>
<evidence type="ECO:0000256" key="1">
    <source>
        <dbReference type="SAM" id="MobiDB-lite"/>
    </source>
</evidence>
<dbReference type="EMBL" id="JAHHUM010000997">
    <property type="protein sequence ID" value="KAK5615155.1"/>
    <property type="molecule type" value="Genomic_DNA"/>
</dbReference>
<dbReference type="Proteomes" id="UP001311232">
    <property type="component" value="Unassembled WGS sequence"/>
</dbReference>
<evidence type="ECO:0000313" key="2">
    <source>
        <dbReference type="EMBL" id="KAK5615155.1"/>
    </source>
</evidence>
<gene>
    <name evidence="2" type="ORF">CRENBAI_005030</name>
</gene>